<sequence>MDLLLLPDEVLLAVLAHLEPRQLLQCRALCRRLRDLCLHRRLWQTADVSDLFLLRAALNLAPCLGEVRVTNPEAVAYLVQGTACVVSDLSVEVGSQLDAAFATTIVGKLSALGGAKKLSLHFHCPLPTPSVATLLKAVVHIDGLQELQVFGTGAFDPMEAVLPLSDLELRPSLRKLSYWSREVDPCLDLLLKTHAPTLEEVFLFFLHEIPTTLLGSMPRLRVLACHPCDRLSELADLPSLESVRLMGARVTEDGAFCAGLVDFLRRSSHLRSVEFNGTRDVGSDAHLVALADSPSALHINAISGVDVAQGLLERVAATLPKFSLLKYLGLDSVPPNVVLKAISPETLPSLSVLSVRSTDRGMCLHAWLHDPAVQDVLVRNPNLHLYEAGMSTIPDNCACAWCRWGCHGTLQHFNYYSSHVRRADCPQKCFQVVGCSS</sequence>
<organism evidence="3">
    <name type="scientific">Thrips palmi</name>
    <name type="common">Melon thrips</name>
    <dbReference type="NCBI Taxonomy" id="161013"/>
    <lineage>
        <taxon>Eukaryota</taxon>
        <taxon>Metazoa</taxon>
        <taxon>Ecdysozoa</taxon>
        <taxon>Arthropoda</taxon>
        <taxon>Hexapoda</taxon>
        <taxon>Insecta</taxon>
        <taxon>Pterygota</taxon>
        <taxon>Neoptera</taxon>
        <taxon>Paraneoptera</taxon>
        <taxon>Thysanoptera</taxon>
        <taxon>Terebrantia</taxon>
        <taxon>Thripoidea</taxon>
        <taxon>Thripidae</taxon>
        <taxon>Thrips</taxon>
    </lineage>
</organism>
<dbReference type="OrthoDB" id="8246423at2759"/>
<accession>A0A6P8YLA5</accession>
<evidence type="ECO:0000313" key="2">
    <source>
        <dbReference type="Proteomes" id="UP000515158"/>
    </source>
</evidence>
<dbReference type="SMART" id="SM00256">
    <property type="entry name" value="FBOX"/>
    <property type="match status" value="1"/>
</dbReference>
<dbReference type="InterPro" id="IPR036047">
    <property type="entry name" value="F-box-like_dom_sf"/>
</dbReference>
<evidence type="ECO:0000259" key="1">
    <source>
        <dbReference type="PROSITE" id="PS50181"/>
    </source>
</evidence>
<dbReference type="KEGG" id="tpal:117644952"/>
<keyword evidence="2" id="KW-1185">Reference proteome</keyword>
<protein>
    <submittedName>
        <fullName evidence="3">Uncharacterized protein LOC117644952</fullName>
    </submittedName>
</protein>
<dbReference type="Gene3D" id="1.20.1280.50">
    <property type="match status" value="1"/>
</dbReference>
<dbReference type="GeneID" id="117644952"/>
<dbReference type="RefSeq" id="XP_034240668.1">
    <property type="nucleotide sequence ID" value="XM_034384777.1"/>
</dbReference>
<dbReference type="Gene3D" id="3.80.10.10">
    <property type="entry name" value="Ribonuclease Inhibitor"/>
    <property type="match status" value="1"/>
</dbReference>
<dbReference type="InterPro" id="IPR001810">
    <property type="entry name" value="F-box_dom"/>
</dbReference>
<dbReference type="PROSITE" id="PS50181">
    <property type="entry name" value="FBOX"/>
    <property type="match status" value="1"/>
</dbReference>
<reference evidence="3" key="1">
    <citation type="submission" date="2025-08" db="UniProtKB">
        <authorList>
            <consortium name="RefSeq"/>
        </authorList>
    </citation>
    <scope>IDENTIFICATION</scope>
    <source>
        <tissue evidence="3">Total insect</tissue>
    </source>
</reference>
<feature type="domain" description="F-box" evidence="1">
    <location>
        <begin position="1"/>
        <end position="46"/>
    </location>
</feature>
<dbReference type="InterPro" id="IPR032675">
    <property type="entry name" value="LRR_dom_sf"/>
</dbReference>
<dbReference type="InParanoid" id="A0A6P8YLA5"/>
<dbReference type="Proteomes" id="UP000515158">
    <property type="component" value="Unplaced"/>
</dbReference>
<dbReference type="Pfam" id="PF12937">
    <property type="entry name" value="F-box-like"/>
    <property type="match status" value="1"/>
</dbReference>
<gene>
    <name evidence="3" type="primary">LOC117644952</name>
</gene>
<dbReference type="AlphaFoldDB" id="A0A6P8YLA5"/>
<proteinExistence type="predicted"/>
<name>A0A6P8YLA5_THRPL</name>
<dbReference type="SUPFAM" id="SSF81383">
    <property type="entry name" value="F-box domain"/>
    <property type="match status" value="1"/>
</dbReference>
<evidence type="ECO:0000313" key="3">
    <source>
        <dbReference type="RefSeq" id="XP_034240668.1"/>
    </source>
</evidence>
<dbReference type="SUPFAM" id="SSF52047">
    <property type="entry name" value="RNI-like"/>
    <property type="match status" value="1"/>
</dbReference>